<dbReference type="PANTHER" id="PTHR39596">
    <property type="match status" value="1"/>
</dbReference>
<name>A0A6H0Y1B9_9PEZI</name>
<dbReference type="OrthoDB" id="2426273at2759"/>
<reference evidence="1 2" key="1">
    <citation type="journal article" date="2016" name="Sci. Rep.">
        <title>Peltaster fructicola genome reveals evolution from an invasive phytopathogen to an ectophytic parasite.</title>
        <authorList>
            <person name="Xu C."/>
            <person name="Chen H."/>
            <person name="Gleason M.L."/>
            <person name="Xu J.R."/>
            <person name="Liu H."/>
            <person name="Zhang R."/>
            <person name="Sun G."/>
        </authorList>
    </citation>
    <scope>NUCLEOTIDE SEQUENCE [LARGE SCALE GENOMIC DNA]</scope>
    <source>
        <strain evidence="1 2">LNHT1506</strain>
    </source>
</reference>
<organism evidence="1 2">
    <name type="scientific">Peltaster fructicola</name>
    <dbReference type="NCBI Taxonomy" id="286661"/>
    <lineage>
        <taxon>Eukaryota</taxon>
        <taxon>Fungi</taxon>
        <taxon>Dikarya</taxon>
        <taxon>Ascomycota</taxon>
        <taxon>Pezizomycotina</taxon>
        <taxon>Dothideomycetes</taxon>
        <taxon>Dothideomycetes incertae sedis</taxon>
        <taxon>Peltaster</taxon>
    </lineage>
</organism>
<accession>A0A6H0Y1B9</accession>
<evidence type="ECO:0000313" key="1">
    <source>
        <dbReference type="EMBL" id="QIX00659.1"/>
    </source>
</evidence>
<sequence length="891" mass="101170">MDHFLLPRDPTCRPPKVPYVCSTPYDRGDFLTYPSRGGQQWNHLFTSEWRLAFAMAEHTAPSDDRLLEDFFQRWFWFGLLHAVLCQQDFDLYNAEDFIDRDEDGTPVYVHSRNLAARLQSWSEEIQRESVDKTVVRSRLMAFLQIAHDTLSSLSSVGPSHPNKHTGFNQSIKCSIGDLCGTISAFGEIHLGEDPSAQWNTFHGFATEVDEDTIAHMKQNGWCERDIVEEGWSEYSTAHYWYLKALAGVSPDTDHTACTRDDCKVETVHRGLYRPKHVTVDCDCELLGPEHHDVADALNSGYLPVLEITGDDISSVALTTVKHTEGITYVALSHVWADGLGNPTSLSIHRCQLLRLRRLLEGMKGQTYRWYDGTEVYETRTLHIWIDTLLVPAAMRAGPEDNKEEFDARPEVVQSRMLYKLAMDRMREVYTQANYVLVLDSALCKLSRSSMDAYESIIRVHTSRWMHRLWTYQEAALADKLLIQFADQVVDYRDLAAEAKTGFLVPMSRRLLSPVVLKWMELRSFRGRQDTGGLDLETLPNTMHYRRCTVVSDQPICAATLLGINTGKVALAEGMPLRMATFWRALSESDRMLPDNIIFNVLPRLDIKGFTWAPSTLTNTNEAARRILFVPRRARPAQLSDKGLLVSFPCVEIRACHVPFAMDTPTWQRLAAYTGLLHLRSPDGRWFRVTPAHPDQTSSGQGPWDVINANRASKWHILLDGTDWTDSHTSRFGLLSKISPQASGPPIVSSQLLVAILEFHPANTLVAETAVKHAETIRRGRSFRIYQILFACKSVLDFWVDFLPTRLQDSLKSFYIPRVVAAVEPHLCRIVIQMRSYAERVNQTTAVVEAMDRLSQTGAHAEQFLSTLIGLELVAARASIEKWVAEKQWCVE</sequence>
<dbReference type="AlphaFoldDB" id="A0A6H0Y1B9"/>
<dbReference type="Proteomes" id="UP000503462">
    <property type="component" value="Chromosome 4"/>
</dbReference>
<proteinExistence type="predicted"/>
<keyword evidence="2" id="KW-1185">Reference proteome</keyword>
<protein>
    <recommendedName>
        <fullName evidence="3">Heterokaryon incompatibility domain-containing protein</fullName>
    </recommendedName>
</protein>
<evidence type="ECO:0008006" key="3">
    <source>
        <dbReference type="Google" id="ProtNLM"/>
    </source>
</evidence>
<dbReference type="EMBL" id="CP051142">
    <property type="protein sequence ID" value="QIX00659.1"/>
    <property type="molecule type" value="Genomic_DNA"/>
</dbReference>
<dbReference type="PANTHER" id="PTHR39596:SF2">
    <property type="entry name" value="HET DOMAIN PROTEIN (AFU_ORTHOLOGUE AFUA_1G17550)-RELATED"/>
    <property type="match status" value="1"/>
</dbReference>
<gene>
    <name evidence="1" type="ORF">AMS68_006176</name>
</gene>
<evidence type="ECO:0000313" key="2">
    <source>
        <dbReference type="Proteomes" id="UP000503462"/>
    </source>
</evidence>